<feature type="repeat" description="WD" evidence="3">
    <location>
        <begin position="853"/>
        <end position="894"/>
    </location>
</feature>
<dbReference type="InterPro" id="IPR036537">
    <property type="entry name" value="Adaptor_Cbl_N_dom_sf"/>
</dbReference>
<feature type="repeat" description="WD" evidence="3">
    <location>
        <begin position="1069"/>
        <end position="1110"/>
    </location>
</feature>
<protein>
    <recommendedName>
        <fullName evidence="5">NACHT domain-containing protein</fullName>
    </recommendedName>
</protein>
<dbReference type="InterPro" id="IPR007111">
    <property type="entry name" value="NACHT_NTPase"/>
</dbReference>
<feature type="repeat" description="WD" evidence="3">
    <location>
        <begin position="939"/>
        <end position="980"/>
    </location>
</feature>
<feature type="region of interest" description="Disordered" evidence="4">
    <location>
        <begin position="1032"/>
        <end position="1059"/>
    </location>
</feature>
<feature type="repeat" description="WD" evidence="3">
    <location>
        <begin position="1112"/>
        <end position="1153"/>
    </location>
</feature>
<dbReference type="PRINTS" id="PR00320">
    <property type="entry name" value="GPROTEINBRPT"/>
</dbReference>
<feature type="repeat" description="WD" evidence="3">
    <location>
        <begin position="1155"/>
        <end position="1196"/>
    </location>
</feature>
<dbReference type="OMA" id="MIIIQRP"/>
<dbReference type="PANTHER" id="PTHR22847:SF637">
    <property type="entry name" value="WD REPEAT DOMAIN 5B"/>
    <property type="match status" value="1"/>
</dbReference>
<feature type="compositionally biased region" description="Polar residues" evidence="4">
    <location>
        <begin position="1033"/>
        <end position="1049"/>
    </location>
</feature>
<feature type="compositionally biased region" description="Polar residues" evidence="4">
    <location>
        <begin position="1"/>
        <end position="22"/>
    </location>
</feature>
<dbReference type="InterPro" id="IPR015943">
    <property type="entry name" value="WD40/YVTN_repeat-like_dom_sf"/>
</dbReference>
<dbReference type="SMART" id="SM00320">
    <property type="entry name" value="WD40"/>
    <property type="match status" value="14"/>
</dbReference>
<organism evidence="6 7">
    <name type="scientific">Serendipita indica (strain DSM 11827)</name>
    <name type="common">Root endophyte fungus</name>
    <name type="synonym">Piriformospora indica</name>
    <dbReference type="NCBI Taxonomy" id="1109443"/>
    <lineage>
        <taxon>Eukaryota</taxon>
        <taxon>Fungi</taxon>
        <taxon>Dikarya</taxon>
        <taxon>Basidiomycota</taxon>
        <taxon>Agaricomycotina</taxon>
        <taxon>Agaricomycetes</taxon>
        <taxon>Sebacinales</taxon>
        <taxon>Serendipitaceae</taxon>
        <taxon>Serendipita</taxon>
    </lineage>
</organism>
<feature type="repeat" description="WD" evidence="3">
    <location>
        <begin position="1198"/>
        <end position="1239"/>
    </location>
</feature>
<dbReference type="STRING" id="1109443.G4TJA1"/>
<dbReference type="PROSITE" id="PS50837">
    <property type="entry name" value="NACHT"/>
    <property type="match status" value="1"/>
</dbReference>
<sequence>MSSGTSNQPSNATQNSPGTSSAPRRGQVNDTAIVALEFVANIAEASDKLSAVKAICRATKTVLEAVQAVDNNDQEWVDLMQRLKVYESAFKEKSDVLQQCPSDVVDDEFRRLLDHYAKVLQKLHTTVNNLREERKGRLKFWKRIAQVKKDAGDIGKLNRDIEDGHRQLMEAVNLFIAHRVQAIEQKVKTLLTDSDANALFQLPMVASVASSVHSTCLEGTRTAVLQMIRRWADDNTSGKPIFWLCDIAGSGKSTVAMSAVESWREMGVLGGRFFFSIASSEGSTIDKFCSTIARELAHNMPELASHIAAAVKQNPAIMRSPFEEQFRRLILGPLNNRQERAILVVDAIDECKSQSHRRELLDALAMAANESANLKLLITSRPDSVVEHVLGSLSIKAKLEDRLHSVNHQDNIDDIARYMHQSLSKVLPEYKVQQLVEKANGLFIWATTVCRLFDAKSRFKTPERIYDHLISMHQTGMIDDLYSLVFERMEPPAHEIVCEMLALLLAAFEPLTVNDLDDLMKHSGVEGSALDLVTNLGSVLTQDASTNLIQFRHPTLVEYLQRRCTINLTINDHDKIYIDLNKAHSRLASWCLQCLKKGLRFNICQLESSFYLNRQVPDLDVKISHFIPQSLRYASVYWTFHVTGTDENCRRTLKDRVWYILQTPYVLYWMEILSFIRGVPRVIAGFRALSRHVELGSKIRSSIIEVRRFMMTFSVPIQESAAHIYISALPFTPRGSMLHSEGLRWFPNVLKVSQGLEDMYPNLPRAIRGHSGAVNAVAVSPDGSIIASCSSDATIRLWDTDTGQPLGVPLRGHQEWVKCIAFSPDGSIIASGSSDMTIRLWDADTGQPLGVPLQGHRGRVKTVTFSPEGSRIASGSSNGTILLWDANTRQPITAALRGSSSSVNTIAFSPDGSRIISGSSDRCIRQWDSYNGQCLGKPLRGHNKEVKAVAFSPDGSRIASGSSDHTIRLWNAYTGEKLWGRSLVHGSVVTAVGFSPDGLRVVSCSRDKTVRVWNVEGDLFVDESLRGCKEAATTDTISPNRSRTASGSEGSKKGQLGNIKTGHKFSMKLRGHTSPVNTVAFIQDGSRIISGSSDKTIRQWDPHTGEPVGHPTEGHEAPINAVAFSPDGRRIASGSRDWTLRMWNADNGRPLGGPLRGHDGHVNAVAFSPDGLRVISCSSDKKIRWWNAETGEALGEPLRGHKGPINSISLSRDGLRIVSGSSDKTIRVWDAHTGQQVGEPFQGHQKEVMAVAFSPDGSRIVSGSADTTIILWDANTGVRIGEPIRGHSGSVVAVLFSPDGSRILSGSRDKTMRLWHAVTGQSLGHPFRGHQDWIKSIAFSPDGSRIVSGSRDWSIMLWDAATGQPLEAARRGHKNWVNAVSFSPDGSRIVSASSDTTIRVWNAEPDQPLAEPLQGDQYPRQAAVALPLDGFEEQNSNSNGGEQNLGLSLLM</sequence>
<evidence type="ECO:0000256" key="1">
    <source>
        <dbReference type="ARBA" id="ARBA00022574"/>
    </source>
</evidence>
<dbReference type="Pfam" id="PF00400">
    <property type="entry name" value="WD40"/>
    <property type="match status" value="14"/>
</dbReference>
<dbReference type="InterPro" id="IPR059179">
    <property type="entry name" value="MLKL-like_MCAfunc"/>
</dbReference>
<accession>G4TJA1</accession>
<dbReference type="CDD" id="cd00200">
    <property type="entry name" value="WD40"/>
    <property type="match status" value="2"/>
</dbReference>
<dbReference type="InterPro" id="IPR036322">
    <property type="entry name" value="WD40_repeat_dom_sf"/>
</dbReference>
<dbReference type="InterPro" id="IPR020472">
    <property type="entry name" value="WD40_PAC1"/>
</dbReference>
<keyword evidence="7" id="KW-1185">Reference proteome</keyword>
<evidence type="ECO:0000256" key="3">
    <source>
        <dbReference type="PROSITE-ProRule" id="PRU00221"/>
    </source>
</evidence>
<dbReference type="Gene3D" id="1.20.930.20">
    <property type="entry name" value="Adaptor protein Cbl, N-terminal domain"/>
    <property type="match status" value="1"/>
</dbReference>
<name>G4TJA1_SERID</name>
<evidence type="ECO:0000313" key="6">
    <source>
        <dbReference type="EMBL" id="CCA71401.1"/>
    </source>
</evidence>
<dbReference type="OrthoDB" id="538223at2759"/>
<feature type="repeat" description="WD" evidence="3">
    <location>
        <begin position="810"/>
        <end position="851"/>
    </location>
</feature>
<feature type="domain" description="NACHT" evidence="5">
    <location>
        <begin position="240"/>
        <end position="387"/>
    </location>
</feature>
<feature type="repeat" description="WD" evidence="3">
    <location>
        <begin position="1327"/>
        <end position="1368"/>
    </location>
</feature>
<keyword evidence="2" id="KW-0677">Repeat</keyword>
<proteinExistence type="predicted"/>
<feature type="region of interest" description="Disordered" evidence="4">
    <location>
        <begin position="1431"/>
        <end position="1451"/>
    </location>
</feature>
<dbReference type="InterPro" id="IPR056884">
    <property type="entry name" value="NPHP3-like_N"/>
</dbReference>
<evidence type="ECO:0000313" key="7">
    <source>
        <dbReference type="Proteomes" id="UP000007148"/>
    </source>
</evidence>
<feature type="repeat" description="WD" evidence="3">
    <location>
        <begin position="1241"/>
        <end position="1282"/>
    </location>
</feature>
<feature type="region of interest" description="Disordered" evidence="4">
    <location>
        <begin position="1"/>
        <end position="26"/>
    </location>
</feature>
<feature type="repeat" description="WD" evidence="3">
    <location>
        <begin position="767"/>
        <end position="808"/>
    </location>
</feature>
<dbReference type="InParanoid" id="G4TJA1"/>
<feature type="compositionally biased region" description="Polar residues" evidence="4">
    <location>
        <begin position="1433"/>
        <end position="1451"/>
    </location>
</feature>
<gene>
    <name evidence="6" type="ORF">PIIN_05341</name>
</gene>
<dbReference type="InterPro" id="IPR001680">
    <property type="entry name" value="WD40_rpt"/>
</dbReference>
<dbReference type="EMBL" id="CAFZ01000117">
    <property type="protein sequence ID" value="CCA71401.1"/>
    <property type="molecule type" value="Genomic_DNA"/>
</dbReference>
<dbReference type="eggNOG" id="KOG4155">
    <property type="taxonomic scope" value="Eukaryota"/>
</dbReference>
<feature type="repeat" description="WD" evidence="3">
    <location>
        <begin position="896"/>
        <end position="937"/>
    </location>
</feature>
<evidence type="ECO:0000256" key="2">
    <source>
        <dbReference type="ARBA" id="ARBA00022737"/>
    </source>
</evidence>
<dbReference type="PROSITE" id="PS50082">
    <property type="entry name" value="WD_REPEATS_2"/>
    <property type="match status" value="14"/>
</dbReference>
<feature type="repeat" description="WD" evidence="3">
    <location>
        <begin position="982"/>
        <end position="1016"/>
    </location>
</feature>
<dbReference type="PROSITE" id="PS00678">
    <property type="entry name" value="WD_REPEATS_1"/>
    <property type="match status" value="8"/>
</dbReference>
<evidence type="ECO:0000259" key="5">
    <source>
        <dbReference type="PROSITE" id="PS50837"/>
    </source>
</evidence>
<dbReference type="GO" id="GO:0005634">
    <property type="term" value="C:nucleus"/>
    <property type="evidence" value="ECO:0007669"/>
    <property type="project" value="TreeGrafter"/>
</dbReference>
<dbReference type="PANTHER" id="PTHR22847">
    <property type="entry name" value="WD40 REPEAT PROTEIN"/>
    <property type="match status" value="1"/>
</dbReference>
<reference evidence="6 7" key="1">
    <citation type="journal article" date="2011" name="PLoS Pathog.">
        <title>Endophytic Life Strategies Decoded by Genome and Transcriptome Analyses of the Mutualistic Root Symbiont Piriformospora indica.</title>
        <authorList>
            <person name="Zuccaro A."/>
            <person name="Lahrmann U."/>
            <person name="Guldener U."/>
            <person name="Langen G."/>
            <person name="Pfiffi S."/>
            <person name="Biedenkopf D."/>
            <person name="Wong P."/>
            <person name="Samans B."/>
            <person name="Grimm C."/>
            <person name="Basiewicz M."/>
            <person name="Murat C."/>
            <person name="Martin F."/>
            <person name="Kogel K.H."/>
        </authorList>
    </citation>
    <scope>NUCLEOTIDE SEQUENCE [LARGE SCALE GENOMIC DNA]</scope>
    <source>
        <strain evidence="6 7">DSM 11827</strain>
    </source>
</reference>
<dbReference type="PROSITE" id="PS50294">
    <property type="entry name" value="WD_REPEATS_REGION"/>
    <property type="match status" value="14"/>
</dbReference>
<dbReference type="SUPFAM" id="SSF50978">
    <property type="entry name" value="WD40 repeat-like"/>
    <property type="match status" value="2"/>
</dbReference>
<dbReference type="GO" id="GO:0007166">
    <property type="term" value="P:cell surface receptor signaling pathway"/>
    <property type="evidence" value="ECO:0007669"/>
    <property type="project" value="InterPro"/>
</dbReference>
<dbReference type="Pfam" id="PF24883">
    <property type="entry name" value="NPHP3_N"/>
    <property type="match status" value="1"/>
</dbReference>
<dbReference type="SUPFAM" id="SSF52540">
    <property type="entry name" value="P-loop containing nucleoside triphosphate hydrolases"/>
    <property type="match status" value="1"/>
</dbReference>
<dbReference type="CDD" id="cd21037">
    <property type="entry name" value="MLKL_NTD"/>
    <property type="match status" value="1"/>
</dbReference>
<dbReference type="GO" id="GO:1990234">
    <property type="term" value="C:transferase complex"/>
    <property type="evidence" value="ECO:0007669"/>
    <property type="project" value="UniProtKB-ARBA"/>
</dbReference>
<dbReference type="Proteomes" id="UP000007148">
    <property type="component" value="Unassembled WGS sequence"/>
</dbReference>
<feature type="repeat" description="WD" evidence="3">
    <location>
        <begin position="1370"/>
        <end position="1411"/>
    </location>
</feature>
<dbReference type="Gene3D" id="3.40.50.300">
    <property type="entry name" value="P-loop containing nucleotide triphosphate hydrolases"/>
    <property type="match status" value="1"/>
</dbReference>
<dbReference type="InterPro" id="IPR019775">
    <property type="entry name" value="WD40_repeat_CS"/>
</dbReference>
<evidence type="ECO:0000256" key="4">
    <source>
        <dbReference type="SAM" id="MobiDB-lite"/>
    </source>
</evidence>
<dbReference type="InterPro" id="IPR027417">
    <property type="entry name" value="P-loop_NTPase"/>
</dbReference>
<comment type="caution">
    <text evidence="6">The sequence shown here is derived from an EMBL/GenBank/DDBJ whole genome shotgun (WGS) entry which is preliminary data.</text>
</comment>
<feature type="repeat" description="WD" evidence="3">
    <location>
        <begin position="1284"/>
        <end position="1325"/>
    </location>
</feature>
<keyword evidence="1 3" id="KW-0853">WD repeat</keyword>
<dbReference type="HOGENOM" id="CLU_000288_6_3_1"/>
<dbReference type="Gene3D" id="2.130.10.10">
    <property type="entry name" value="YVTN repeat-like/Quinoprotein amine dehydrogenase"/>
    <property type="match status" value="6"/>
</dbReference>